<dbReference type="InterPro" id="IPR005543">
    <property type="entry name" value="PASTA_dom"/>
</dbReference>
<reference evidence="15" key="1">
    <citation type="journal article" date="2019" name="Int. J. Syst. Evol. Microbiol.">
        <title>The Global Catalogue of Microorganisms (GCM) 10K type strain sequencing project: providing services to taxonomists for standard genome sequencing and annotation.</title>
        <authorList>
            <consortium name="The Broad Institute Genomics Platform"/>
            <consortium name="The Broad Institute Genome Sequencing Center for Infectious Disease"/>
            <person name="Wu L."/>
            <person name="Ma J."/>
        </authorList>
    </citation>
    <scope>NUCLEOTIDE SEQUENCE [LARGE SCALE GENOMIC DNA]</scope>
    <source>
        <strain evidence="15">JCM 11483</strain>
    </source>
</reference>
<dbReference type="Gene3D" id="1.10.510.10">
    <property type="entry name" value="Transferase(Phosphotransferase) domain 1"/>
    <property type="match status" value="1"/>
</dbReference>
<comment type="catalytic activity">
    <reaction evidence="8">
        <text>L-threonyl-[protein] + ATP = O-phospho-L-threonyl-[protein] + ADP + H(+)</text>
        <dbReference type="Rhea" id="RHEA:46608"/>
        <dbReference type="Rhea" id="RHEA-COMP:11060"/>
        <dbReference type="Rhea" id="RHEA-COMP:11605"/>
        <dbReference type="ChEBI" id="CHEBI:15378"/>
        <dbReference type="ChEBI" id="CHEBI:30013"/>
        <dbReference type="ChEBI" id="CHEBI:30616"/>
        <dbReference type="ChEBI" id="CHEBI:61977"/>
        <dbReference type="ChEBI" id="CHEBI:456216"/>
        <dbReference type="EC" id="2.7.11.1"/>
    </reaction>
</comment>
<feature type="compositionally biased region" description="Acidic residues" evidence="11">
    <location>
        <begin position="737"/>
        <end position="770"/>
    </location>
</feature>
<gene>
    <name evidence="14" type="ORF">GCM10020260_08060</name>
</gene>
<dbReference type="PROSITE" id="PS00108">
    <property type="entry name" value="PROTEIN_KINASE_ST"/>
    <property type="match status" value="1"/>
</dbReference>
<keyword evidence="3" id="KW-0808">Transferase</keyword>
<dbReference type="EC" id="2.7.11.1" evidence="1"/>
<keyword evidence="6" id="KW-0418">Kinase</keyword>
<feature type="compositionally biased region" description="Basic and acidic residues" evidence="11">
    <location>
        <begin position="134"/>
        <end position="155"/>
    </location>
</feature>
<feature type="compositionally biased region" description="Acidic residues" evidence="11">
    <location>
        <begin position="687"/>
        <end position="704"/>
    </location>
</feature>
<dbReference type="PROSITE" id="PS50011">
    <property type="entry name" value="PROTEIN_KINASE_DOM"/>
    <property type="match status" value="1"/>
</dbReference>
<feature type="domain" description="PASTA" evidence="13">
    <location>
        <begin position="525"/>
        <end position="593"/>
    </location>
</feature>
<accession>A0ABP6RH25</accession>
<keyword evidence="15" id="KW-1185">Reference proteome</keyword>
<evidence type="ECO:0000256" key="7">
    <source>
        <dbReference type="ARBA" id="ARBA00022840"/>
    </source>
</evidence>
<protein>
    <recommendedName>
        <fullName evidence="1">non-specific serine/threonine protein kinase</fullName>
        <ecNumber evidence="1">2.7.11.1</ecNumber>
    </recommendedName>
</protein>
<dbReference type="PROSITE" id="PS00107">
    <property type="entry name" value="PROTEIN_KINASE_ATP"/>
    <property type="match status" value="1"/>
</dbReference>
<evidence type="ECO:0000256" key="2">
    <source>
        <dbReference type="ARBA" id="ARBA00022527"/>
    </source>
</evidence>
<dbReference type="SMART" id="SM00220">
    <property type="entry name" value="S_TKc"/>
    <property type="match status" value="1"/>
</dbReference>
<dbReference type="RefSeq" id="WP_344718438.1">
    <property type="nucleotide sequence ID" value="NZ_BAAAYG010000003.1"/>
</dbReference>
<evidence type="ECO:0000256" key="9">
    <source>
        <dbReference type="ARBA" id="ARBA00048679"/>
    </source>
</evidence>
<dbReference type="CDD" id="cd06577">
    <property type="entry name" value="PASTA_pknB"/>
    <property type="match status" value="3"/>
</dbReference>
<evidence type="ECO:0000256" key="11">
    <source>
        <dbReference type="SAM" id="MobiDB-lite"/>
    </source>
</evidence>
<dbReference type="SMART" id="SM00740">
    <property type="entry name" value="PASTA"/>
    <property type="match status" value="3"/>
</dbReference>
<feature type="domain" description="Protein kinase" evidence="12">
    <location>
        <begin position="13"/>
        <end position="370"/>
    </location>
</feature>
<evidence type="ECO:0000256" key="1">
    <source>
        <dbReference type="ARBA" id="ARBA00012513"/>
    </source>
</evidence>
<dbReference type="SUPFAM" id="SSF56112">
    <property type="entry name" value="Protein kinase-like (PK-like)"/>
    <property type="match status" value="1"/>
</dbReference>
<feature type="domain" description="PASTA" evidence="13">
    <location>
        <begin position="458"/>
        <end position="524"/>
    </location>
</feature>
<dbReference type="PROSITE" id="PS51178">
    <property type="entry name" value="PASTA"/>
    <property type="match status" value="2"/>
</dbReference>
<dbReference type="Gene3D" id="3.30.10.20">
    <property type="match status" value="3"/>
</dbReference>
<sequence>MTETPHLVLNGRYRIESLIGRGGMADVYLGHDLSLDRQIAVKMLRPDLARDPQFQGRFRREAQSSASLNHPNIVGVFDTGRADVEDTQHDEVHTPYIVMEYVDGVTLRHLMHGTPKQTTGRNEPTDAEAAGDSEDARTEVHSAADDDATAVHEPADGPASEEDQQDHDVLDLGEESPETDSDAPEDLDEPLRRRIDEALGRPVGEQEAADYLSGVLGALGYSHTNGIVHRDIKPSNVMVGQNGEIKVMDFGIARALADSASTMTQTSSVVGTAQYLSPEQARGEVVDHRSDLYSAGCVLFELLANRPPFQGESPVSVAYQHVREEPPRLSDMNPQVSAAMESVVAKSLAKDASARFQTAEEFDQAITEALRGVPVEDATAALPAVGAAGARGFDDVVVPAAAPTDGPLSARTPEVPARHAAPPEEPPRRRRRGLAWLWVVVLVALVAGGSWALVRALDTARAEIPAVADMPREEAVSTLEDADLEAAVEEVPHGEVSADHAVRTDPSAGERVPQGEEITLYISSGPEELTIPEDLQGMEQDEAVQQLEELGLAVGDVEDVPHPSIEEGSVVATDPGAGEQVSGGDEVDLQVSNGMVEVPDVGLMDEDEAAGLLESDQHGLTVGSTLPWETGDYPAGTVGAAFYQGDQLEPGATVPQGATVRLSVATGSPDGAEDSDGSEDPGGSGTEETEETGDGEASDSETTEDSASPDAEESPSEETGDGEASDSETTEDSGSPDPEESPSEETTPSEESSESPSDDSPSDDASESPEGETSAAESPDEGDSSPTSEASPTEDASTTTQEETSSPETPTTQEDTSPSDTSPPETSPATQSS</sequence>
<evidence type="ECO:0000259" key="13">
    <source>
        <dbReference type="PROSITE" id="PS51178"/>
    </source>
</evidence>
<evidence type="ECO:0000256" key="6">
    <source>
        <dbReference type="ARBA" id="ARBA00022777"/>
    </source>
</evidence>
<feature type="compositionally biased region" description="Low complexity" evidence="11">
    <location>
        <begin position="793"/>
        <end position="833"/>
    </location>
</feature>
<dbReference type="Pfam" id="PF00069">
    <property type="entry name" value="Pkinase"/>
    <property type="match status" value="2"/>
</dbReference>
<evidence type="ECO:0000256" key="10">
    <source>
        <dbReference type="PROSITE-ProRule" id="PRU10141"/>
    </source>
</evidence>
<dbReference type="InterPro" id="IPR011009">
    <property type="entry name" value="Kinase-like_dom_sf"/>
</dbReference>
<dbReference type="InterPro" id="IPR000719">
    <property type="entry name" value="Prot_kinase_dom"/>
</dbReference>
<keyword evidence="7 10" id="KW-0067">ATP-binding</keyword>
<dbReference type="InterPro" id="IPR017441">
    <property type="entry name" value="Protein_kinase_ATP_BS"/>
</dbReference>
<evidence type="ECO:0000313" key="14">
    <source>
        <dbReference type="EMBL" id="GAA3281871.1"/>
    </source>
</evidence>
<dbReference type="Gene3D" id="3.30.200.20">
    <property type="entry name" value="Phosphorylase Kinase, domain 1"/>
    <property type="match status" value="1"/>
</dbReference>
<keyword evidence="5 10" id="KW-0547">Nucleotide-binding</keyword>
<dbReference type="EMBL" id="BAAAYG010000003">
    <property type="protein sequence ID" value="GAA3281871.1"/>
    <property type="molecule type" value="Genomic_DNA"/>
</dbReference>
<feature type="region of interest" description="Disordered" evidence="11">
    <location>
        <begin position="112"/>
        <end position="167"/>
    </location>
</feature>
<feature type="binding site" evidence="10">
    <location>
        <position position="42"/>
    </location>
    <ligand>
        <name>ATP</name>
        <dbReference type="ChEBI" id="CHEBI:30616"/>
    </ligand>
</feature>
<dbReference type="PANTHER" id="PTHR43289">
    <property type="entry name" value="MITOGEN-ACTIVATED PROTEIN KINASE KINASE KINASE 20-RELATED"/>
    <property type="match status" value="1"/>
</dbReference>
<evidence type="ECO:0000259" key="12">
    <source>
        <dbReference type="PROSITE" id="PS50011"/>
    </source>
</evidence>
<organism evidence="14 15">
    <name type="scientific">Nesterenkonia halobia</name>
    <dbReference type="NCBI Taxonomy" id="37922"/>
    <lineage>
        <taxon>Bacteria</taxon>
        <taxon>Bacillati</taxon>
        <taxon>Actinomycetota</taxon>
        <taxon>Actinomycetes</taxon>
        <taxon>Micrococcales</taxon>
        <taxon>Micrococcaceae</taxon>
        <taxon>Nesterenkonia</taxon>
    </lineage>
</organism>
<evidence type="ECO:0000313" key="15">
    <source>
        <dbReference type="Proteomes" id="UP001501736"/>
    </source>
</evidence>
<evidence type="ECO:0000256" key="3">
    <source>
        <dbReference type="ARBA" id="ARBA00022679"/>
    </source>
</evidence>
<proteinExistence type="predicted"/>
<dbReference type="PANTHER" id="PTHR43289:SF6">
    <property type="entry name" value="SERINE_THREONINE-PROTEIN KINASE NEKL-3"/>
    <property type="match status" value="1"/>
</dbReference>
<comment type="catalytic activity">
    <reaction evidence="9">
        <text>L-seryl-[protein] + ATP = O-phospho-L-seryl-[protein] + ADP + H(+)</text>
        <dbReference type="Rhea" id="RHEA:17989"/>
        <dbReference type="Rhea" id="RHEA-COMP:9863"/>
        <dbReference type="Rhea" id="RHEA-COMP:11604"/>
        <dbReference type="ChEBI" id="CHEBI:15378"/>
        <dbReference type="ChEBI" id="CHEBI:29999"/>
        <dbReference type="ChEBI" id="CHEBI:30616"/>
        <dbReference type="ChEBI" id="CHEBI:83421"/>
        <dbReference type="ChEBI" id="CHEBI:456216"/>
        <dbReference type="EC" id="2.7.11.1"/>
    </reaction>
</comment>
<feature type="region of interest" description="Disordered" evidence="11">
    <location>
        <begin position="664"/>
        <end position="833"/>
    </location>
</feature>
<keyword evidence="2" id="KW-0723">Serine/threonine-protein kinase</keyword>
<evidence type="ECO:0000256" key="4">
    <source>
        <dbReference type="ARBA" id="ARBA00022737"/>
    </source>
</evidence>
<dbReference type="Pfam" id="PF03793">
    <property type="entry name" value="PASTA"/>
    <property type="match status" value="2"/>
</dbReference>
<feature type="compositionally biased region" description="Acidic residues" evidence="11">
    <location>
        <begin position="710"/>
        <end position="731"/>
    </location>
</feature>
<evidence type="ECO:0000256" key="8">
    <source>
        <dbReference type="ARBA" id="ARBA00047899"/>
    </source>
</evidence>
<comment type="caution">
    <text evidence="14">The sequence shown here is derived from an EMBL/GenBank/DDBJ whole genome shotgun (WGS) entry which is preliminary data.</text>
</comment>
<dbReference type="CDD" id="cd14014">
    <property type="entry name" value="STKc_PknB_like"/>
    <property type="match status" value="1"/>
</dbReference>
<name>A0ABP6RH25_9MICC</name>
<feature type="region of interest" description="Disordered" evidence="11">
    <location>
        <begin position="403"/>
        <end position="428"/>
    </location>
</feature>
<dbReference type="Proteomes" id="UP001501736">
    <property type="component" value="Unassembled WGS sequence"/>
</dbReference>
<dbReference type="InterPro" id="IPR008271">
    <property type="entry name" value="Ser/Thr_kinase_AS"/>
</dbReference>
<keyword evidence="4" id="KW-0677">Repeat</keyword>
<evidence type="ECO:0000256" key="5">
    <source>
        <dbReference type="ARBA" id="ARBA00022741"/>
    </source>
</evidence>